<dbReference type="EnsemblPlants" id="TraesCSU02G196700.1">
    <property type="protein sequence ID" value="TraesCSU02G196700.1.cds1"/>
    <property type="gene ID" value="TraesCSU02G196700"/>
</dbReference>
<dbReference type="Gramene" id="TraesCSU02G196700.1">
    <property type="protein sequence ID" value="TraesCSU02G196700.1.cds1"/>
    <property type="gene ID" value="TraesCSU02G196700"/>
</dbReference>
<dbReference type="GO" id="GO:0009505">
    <property type="term" value="C:plant-type cell wall"/>
    <property type="evidence" value="ECO:0000318"/>
    <property type="project" value="GO_Central"/>
</dbReference>
<dbReference type="GO" id="GO:0140825">
    <property type="term" value="F:lactoperoxidase activity"/>
    <property type="evidence" value="ECO:0007669"/>
    <property type="project" value="UniProtKB-EC"/>
</dbReference>
<keyword evidence="8" id="KW-0560">Oxidoreductase</keyword>
<dbReference type="PRINTS" id="PR00458">
    <property type="entry name" value="PEROXIDASE"/>
</dbReference>
<evidence type="ECO:0000256" key="10">
    <source>
        <dbReference type="ARBA" id="ARBA00023157"/>
    </source>
</evidence>
<keyword evidence="6 14" id="KW-0479">Metal-binding</keyword>
<dbReference type="PRINTS" id="PR00461">
    <property type="entry name" value="PLPEROXIDASE"/>
</dbReference>
<dbReference type="Gramene" id="TraesROB_scaffold_009785_01G000300.1">
    <property type="protein sequence ID" value="TraesROB_scaffold_009785_01G000300.1"/>
    <property type="gene ID" value="TraesROB_scaffold_009785_01G000300"/>
</dbReference>
<dbReference type="SUPFAM" id="SSF48113">
    <property type="entry name" value="Heme-dependent peroxidases"/>
    <property type="match status" value="1"/>
</dbReference>
<evidence type="ECO:0000256" key="5">
    <source>
        <dbReference type="ARBA" id="ARBA00022617"/>
    </source>
</evidence>
<dbReference type="GO" id="GO:0042744">
    <property type="term" value="P:hydrogen peroxide catabolic process"/>
    <property type="evidence" value="ECO:0007669"/>
    <property type="project" value="UniProtKB-KW"/>
</dbReference>
<evidence type="ECO:0000256" key="6">
    <source>
        <dbReference type="ARBA" id="ARBA00022723"/>
    </source>
</evidence>
<evidence type="ECO:0000256" key="7">
    <source>
        <dbReference type="ARBA" id="ARBA00022837"/>
    </source>
</evidence>
<gene>
    <name evidence="16" type="primary">LOC123139629</name>
</gene>
<comment type="cofactor">
    <cofactor evidence="14">
        <name>Ca(2+)</name>
        <dbReference type="ChEBI" id="CHEBI:29108"/>
    </cofactor>
    <text evidence="14">Binds 2 calcium ions per subunit.</text>
</comment>
<reference evidence="16" key="2">
    <citation type="submission" date="2018-10" db="UniProtKB">
        <authorList>
            <consortium name="EnsemblPlants"/>
        </authorList>
    </citation>
    <scope>IDENTIFICATION</scope>
</reference>
<dbReference type="Gramene" id="TraesJUL6B03G03649140.1">
    <property type="protein sequence ID" value="TraesJUL6B03G03649140.1.CDS1"/>
    <property type="gene ID" value="TraesJUL6B03G03649140"/>
</dbReference>
<dbReference type="InterPro" id="IPR002016">
    <property type="entry name" value="Haem_peroxidase"/>
</dbReference>
<dbReference type="Gramene" id="TraesCAD_scaffold_059964_01G000200.1">
    <property type="protein sequence ID" value="TraesCAD_scaffold_059964_01G000200.1"/>
    <property type="gene ID" value="TraesCAD_scaffold_059964_01G000200"/>
</dbReference>
<dbReference type="EC" id="1.11.1.7" evidence="3"/>
<dbReference type="AlphaFoldDB" id="A0A3B6UCD8"/>
<reference evidence="16" key="1">
    <citation type="submission" date="2018-08" db="EMBL/GenBank/DDBJ databases">
        <authorList>
            <person name="Rossello M."/>
        </authorList>
    </citation>
    <scope>NUCLEOTIDE SEQUENCE [LARGE SCALE GENOMIC DNA]</scope>
    <source>
        <strain evidence="16">cv. Chinese Spring</strain>
    </source>
</reference>
<dbReference type="Gramene" id="TraesKAR6B01G0444520.1">
    <property type="protein sequence ID" value="cds.TraesKAR6B01G0444520.1"/>
    <property type="gene ID" value="TraesKAR6B01G0444520"/>
</dbReference>
<evidence type="ECO:0000256" key="9">
    <source>
        <dbReference type="ARBA" id="ARBA00023004"/>
    </source>
</evidence>
<proteinExistence type="inferred from homology"/>
<dbReference type="Gramene" id="TraesARI6B03G03579070.1">
    <property type="protein sequence ID" value="TraesARI6B03G03579070.1.CDS1"/>
    <property type="gene ID" value="TraesARI6B03G03579070"/>
</dbReference>
<dbReference type="GO" id="GO:0006979">
    <property type="term" value="P:response to oxidative stress"/>
    <property type="evidence" value="ECO:0007669"/>
    <property type="project" value="InterPro"/>
</dbReference>
<dbReference type="Gramene" id="TraesNOR6B03G03655570.1">
    <property type="protein sequence ID" value="TraesNOR6B03G03655570.1.CDS1"/>
    <property type="gene ID" value="TraesNOR6B03G03655570"/>
</dbReference>
<dbReference type="Gramene" id="TraesARI6B03G03579100.1">
    <property type="protein sequence ID" value="TraesARI6B03G03579100.1.CDS1"/>
    <property type="gene ID" value="TraesARI6B03G03579100"/>
</dbReference>
<feature type="binding site" evidence="13">
    <location>
        <position position="41"/>
    </location>
    <ligand>
        <name>substrate</name>
    </ligand>
</feature>
<keyword evidence="12" id="KW-0376">Hydrogen peroxide</keyword>
<name>A0A3B6UCD8_WHEAT</name>
<dbReference type="SMR" id="A0A3B6UCD8"/>
<evidence type="ECO:0000256" key="14">
    <source>
        <dbReference type="PIRSR" id="PIRSR600823-3"/>
    </source>
</evidence>
<comment type="catalytic activity">
    <reaction evidence="1">
        <text>2 a phenolic donor + H2O2 = 2 a phenolic radical donor + 2 H2O</text>
        <dbReference type="Rhea" id="RHEA:56136"/>
        <dbReference type="ChEBI" id="CHEBI:15377"/>
        <dbReference type="ChEBI" id="CHEBI:16240"/>
        <dbReference type="ChEBI" id="CHEBI:139520"/>
        <dbReference type="ChEBI" id="CHEBI:139521"/>
        <dbReference type="EC" id="1.11.1.7"/>
    </reaction>
</comment>
<keyword evidence="17" id="KW-1185">Reference proteome</keyword>
<evidence type="ECO:0000256" key="2">
    <source>
        <dbReference type="ARBA" id="ARBA00006873"/>
    </source>
</evidence>
<dbReference type="Gramene" id="TraesSYM6B03G03560810.1">
    <property type="protein sequence ID" value="TraesSYM6B03G03560810.1.CDS1"/>
    <property type="gene ID" value="TraesSYM6B03G03560810"/>
</dbReference>
<keyword evidence="5" id="KW-0349">Heme</keyword>
<evidence type="ECO:0000256" key="3">
    <source>
        <dbReference type="ARBA" id="ARBA00012313"/>
    </source>
</evidence>
<evidence type="ECO:0000256" key="1">
    <source>
        <dbReference type="ARBA" id="ARBA00000189"/>
    </source>
</evidence>
<dbReference type="InterPro" id="IPR000823">
    <property type="entry name" value="Peroxidase_pln"/>
</dbReference>
<dbReference type="GO" id="GO:0046872">
    <property type="term" value="F:metal ion binding"/>
    <property type="evidence" value="ECO:0007669"/>
    <property type="project" value="UniProtKB-KW"/>
</dbReference>
<organism evidence="16">
    <name type="scientific">Triticum aestivum</name>
    <name type="common">Wheat</name>
    <dbReference type="NCBI Taxonomy" id="4565"/>
    <lineage>
        <taxon>Eukaryota</taxon>
        <taxon>Viridiplantae</taxon>
        <taxon>Streptophyta</taxon>
        <taxon>Embryophyta</taxon>
        <taxon>Tracheophyta</taxon>
        <taxon>Spermatophyta</taxon>
        <taxon>Magnoliopsida</taxon>
        <taxon>Liliopsida</taxon>
        <taxon>Poales</taxon>
        <taxon>Poaceae</taxon>
        <taxon>BOP clade</taxon>
        <taxon>Pooideae</taxon>
        <taxon>Triticodae</taxon>
        <taxon>Triticeae</taxon>
        <taxon>Triticinae</taxon>
        <taxon>Triticum</taxon>
    </lineage>
</organism>
<feature type="binding site" evidence="14">
    <location>
        <position position="119"/>
    </location>
    <ligand>
        <name>Ca(2+)</name>
        <dbReference type="ChEBI" id="CHEBI:29108"/>
        <label>2</label>
    </ligand>
</feature>
<dbReference type="FunFam" id="1.10.420.10:FF:000006">
    <property type="entry name" value="Peroxidase"/>
    <property type="match status" value="1"/>
</dbReference>
<dbReference type="PROSITE" id="PS00435">
    <property type="entry name" value="PEROXIDASE_1"/>
    <property type="match status" value="1"/>
</dbReference>
<sequence length="237" mass="26349">MAFAGRDATYFLKYKIVFFGTPVGHYDGLVSFMNLTLSNLPPPFASLTSSKFASKRLIADEMVTLSSAHAIGMSHSSSFSSSFFDYLNASTSDMDPTLMSSLLEQCRPDIGSDNMVVQDVKTPNKIDNKYYNNMFSHDVLFMLDSMLMTLDDTSVALRANANDNGVWEEKFKAAMVRMGAIEVKTSANGEIRKNVAPSTHTNPTDPFTSSQVFNYLRLRISSQLPHVPIDVNFDYLV</sequence>
<dbReference type="Proteomes" id="UP000019116">
    <property type="component" value="Chromosome Un"/>
</dbReference>
<dbReference type="PROSITE" id="PS50873">
    <property type="entry name" value="PEROXIDASE_4"/>
    <property type="match status" value="1"/>
</dbReference>
<dbReference type="Gene3D" id="1.10.520.10">
    <property type="match status" value="1"/>
</dbReference>
<dbReference type="Gramene" id="TraesWEE_scaffold_060140_01G000200.1">
    <property type="protein sequence ID" value="TraesWEE_scaffold_060140_01G000200.1"/>
    <property type="gene ID" value="TraesWEE_scaffold_060140_01G000200"/>
</dbReference>
<evidence type="ECO:0000259" key="15">
    <source>
        <dbReference type="PROSITE" id="PS50873"/>
    </source>
</evidence>
<dbReference type="GO" id="GO:0020037">
    <property type="term" value="F:heme binding"/>
    <property type="evidence" value="ECO:0007669"/>
    <property type="project" value="InterPro"/>
</dbReference>
<dbReference type="GO" id="GO:0006950">
    <property type="term" value="P:response to stress"/>
    <property type="evidence" value="ECO:0000318"/>
    <property type="project" value="GO_Central"/>
</dbReference>
<dbReference type="Gramene" id="TraesNOR6B03G03655540.1">
    <property type="protein sequence ID" value="TraesNOR6B03G03655540.1.CDS1"/>
    <property type="gene ID" value="TraesNOR6B03G03655540"/>
</dbReference>
<dbReference type="STRING" id="4565.A0A3B6UCD8"/>
<evidence type="ECO:0000313" key="17">
    <source>
        <dbReference type="Proteomes" id="UP000019116"/>
    </source>
</evidence>
<feature type="domain" description="Plant heme peroxidase family profile" evidence="15">
    <location>
        <begin position="1"/>
        <end position="199"/>
    </location>
</feature>
<dbReference type="InterPro" id="IPR010255">
    <property type="entry name" value="Haem_peroxidase_sf"/>
</dbReference>
<dbReference type="Gene3D" id="1.10.420.10">
    <property type="entry name" value="Peroxidase, domain 2"/>
    <property type="match status" value="1"/>
</dbReference>
<feature type="binding site" evidence="14">
    <location>
        <position position="122"/>
    </location>
    <ligand>
        <name>Ca(2+)</name>
        <dbReference type="ChEBI" id="CHEBI:29108"/>
        <label>2</label>
    </ligand>
</feature>
<keyword evidence="7 14" id="KW-0106">Calcium</keyword>
<dbReference type="Gramene" id="TraesJUL6B03G03649100.1">
    <property type="protein sequence ID" value="TraesJUL6B03G03649100.1.CDS1"/>
    <property type="gene ID" value="TraesJUL6B03G03649100"/>
</dbReference>
<evidence type="ECO:0000256" key="13">
    <source>
        <dbReference type="PIRSR" id="PIRSR600823-2"/>
    </source>
</evidence>
<dbReference type="Gramene" id="TraesKAR6B01G0444480.1">
    <property type="protein sequence ID" value="cds.TraesKAR6B01G0444480.1"/>
    <property type="gene ID" value="TraesKAR6B01G0444480"/>
</dbReference>
<dbReference type="PANTHER" id="PTHR31517:SF84">
    <property type="entry name" value="PEROXIDASE"/>
    <property type="match status" value="1"/>
</dbReference>
<comment type="similarity">
    <text evidence="2">Belongs to the peroxidase family. Ascorbate peroxidase subfamily.</text>
</comment>
<dbReference type="Gramene" id="TraesSYM6B03G03560850.1">
    <property type="protein sequence ID" value="TraesSYM6B03G03560850.1.CDS1"/>
    <property type="gene ID" value="TraesSYM6B03G03560850"/>
</dbReference>
<accession>A0A3B6UCD8</accession>
<feature type="binding site" evidence="14">
    <location>
        <position position="127"/>
    </location>
    <ligand>
        <name>Ca(2+)</name>
        <dbReference type="ChEBI" id="CHEBI:29108"/>
        <label>2</label>
    </ligand>
</feature>
<evidence type="ECO:0000256" key="11">
    <source>
        <dbReference type="ARBA" id="ARBA00023180"/>
    </source>
</evidence>
<keyword evidence="11" id="KW-0325">Glycoprotein</keyword>
<dbReference type="GO" id="GO:0004601">
    <property type="term" value="F:peroxidase activity"/>
    <property type="evidence" value="ECO:0000318"/>
    <property type="project" value="GO_Central"/>
</dbReference>
<keyword evidence="9 14" id="KW-0408">Iron</keyword>
<feature type="binding site" description="axial binding residue" evidence="14">
    <location>
        <position position="69"/>
    </location>
    <ligand>
        <name>heme b</name>
        <dbReference type="ChEBI" id="CHEBI:60344"/>
    </ligand>
    <ligandPart>
        <name>Fe</name>
        <dbReference type="ChEBI" id="CHEBI:18248"/>
    </ligandPart>
</feature>
<evidence type="ECO:0000256" key="12">
    <source>
        <dbReference type="ARBA" id="ARBA00023324"/>
    </source>
</evidence>
<evidence type="ECO:0000313" key="16">
    <source>
        <dbReference type="EnsemblPlants" id="TraesCSU02G196700.1.cds1"/>
    </source>
</evidence>
<keyword evidence="4" id="KW-0575">Peroxidase</keyword>
<comment type="cofactor">
    <cofactor evidence="14">
        <name>heme b</name>
        <dbReference type="ChEBI" id="CHEBI:60344"/>
    </cofactor>
    <text evidence="14">Binds 1 heme b (iron(II)-protoporphyrin IX) group per subunit.</text>
</comment>
<dbReference type="Pfam" id="PF00141">
    <property type="entry name" value="peroxidase"/>
    <property type="match status" value="1"/>
</dbReference>
<dbReference type="InterPro" id="IPR019793">
    <property type="entry name" value="Peroxidases_heam-ligand_BS"/>
</dbReference>
<evidence type="ECO:0000256" key="4">
    <source>
        <dbReference type="ARBA" id="ARBA00022559"/>
    </source>
</evidence>
<dbReference type="PANTHER" id="PTHR31517">
    <property type="match status" value="1"/>
</dbReference>
<protein>
    <recommendedName>
        <fullName evidence="3">peroxidase</fullName>
        <ecNumber evidence="3">1.11.1.7</ecNumber>
    </recommendedName>
</protein>
<evidence type="ECO:0000256" key="8">
    <source>
        <dbReference type="ARBA" id="ARBA00023002"/>
    </source>
</evidence>
<keyword evidence="10" id="KW-1015">Disulfide bond</keyword>